<comment type="caution">
    <text evidence="2">The sequence shown here is derived from an EMBL/GenBank/DDBJ whole genome shotgun (WGS) entry which is preliminary data.</text>
</comment>
<gene>
    <name evidence="2" type="ORF">COLO4_12135</name>
</gene>
<dbReference type="AlphaFoldDB" id="A0A1R3K240"/>
<accession>A0A1R3K240</accession>
<dbReference type="Proteomes" id="UP000187203">
    <property type="component" value="Unassembled WGS sequence"/>
</dbReference>
<protein>
    <submittedName>
        <fullName evidence="2">Cyclin A</fullName>
    </submittedName>
</protein>
<name>A0A1R3K240_9ROSI</name>
<sequence>MSTCDSLISPEFDYVENDDALVVKSDREEGKQQSAHIRACAERRY</sequence>
<evidence type="ECO:0000313" key="3">
    <source>
        <dbReference type="Proteomes" id="UP000187203"/>
    </source>
</evidence>
<evidence type="ECO:0000313" key="2">
    <source>
        <dbReference type="EMBL" id="OMP01144.1"/>
    </source>
</evidence>
<feature type="region of interest" description="Disordered" evidence="1">
    <location>
        <begin position="26"/>
        <end position="45"/>
    </location>
</feature>
<evidence type="ECO:0000256" key="1">
    <source>
        <dbReference type="SAM" id="MobiDB-lite"/>
    </source>
</evidence>
<proteinExistence type="predicted"/>
<keyword evidence="3" id="KW-1185">Reference proteome</keyword>
<dbReference type="EMBL" id="AWUE01014829">
    <property type="protein sequence ID" value="OMP01144.1"/>
    <property type="molecule type" value="Genomic_DNA"/>
</dbReference>
<reference evidence="3" key="1">
    <citation type="submission" date="2013-09" db="EMBL/GenBank/DDBJ databases">
        <title>Corchorus olitorius genome sequencing.</title>
        <authorList>
            <person name="Alam M."/>
            <person name="Haque M.S."/>
            <person name="Islam M.S."/>
            <person name="Emdad E.M."/>
            <person name="Islam M.M."/>
            <person name="Ahmed B."/>
            <person name="Halim A."/>
            <person name="Hossen Q.M.M."/>
            <person name="Hossain M.Z."/>
            <person name="Ahmed R."/>
            <person name="Khan M.M."/>
            <person name="Islam R."/>
            <person name="Rashid M.M."/>
            <person name="Khan S.A."/>
            <person name="Rahman M.S."/>
            <person name="Alam M."/>
            <person name="Yahiya A.S."/>
            <person name="Khan M.S."/>
            <person name="Azam M.S."/>
            <person name="Haque T."/>
            <person name="Lashkar M.Z.H."/>
            <person name="Akhand A.I."/>
            <person name="Morshed G."/>
            <person name="Roy S."/>
            <person name="Uddin K.S."/>
            <person name="Rabeya T."/>
            <person name="Hossain A.S."/>
            <person name="Chowdhury A."/>
            <person name="Snigdha A.R."/>
            <person name="Mortoza M.S."/>
            <person name="Matin S.A."/>
            <person name="Hoque S.M.E."/>
            <person name="Islam M.K."/>
            <person name="Roy D.K."/>
            <person name="Haider R."/>
            <person name="Moosa M.M."/>
            <person name="Elias S.M."/>
            <person name="Hasan A.M."/>
            <person name="Jahan S."/>
            <person name="Shafiuddin M."/>
            <person name="Mahmood N."/>
            <person name="Shommy N.S."/>
        </authorList>
    </citation>
    <scope>NUCLEOTIDE SEQUENCE [LARGE SCALE GENOMIC DNA]</scope>
    <source>
        <strain evidence="3">cv. O-4</strain>
    </source>
</reference>
<organism evidence="2 3">
    <name type="scientific">Corchorus olitorius</name>
    <dbReference type="NCBI Taxonomy" id="93759"/>
    <lineage>
        <taxon>Eukaryota</taxon>
        <taxon>Viridiplantae</taxon>
        <taxon>Streptophyta</taxon>
        <taxon>Embryophyta</taxon>
        <taxon>Tracheophyta</taxon>
        <taxon>Spermatophyta</taxon>
        <taxon>Magnoliopsida</taxon>
        <taxon>eudicotyledons</taxon>
        <taxon>Gunneridae</taxon>
        <taxon>Pentapetalae</taxon>
        <taxon>rosids</taxon>
        <taxon>malvids</taxon>
        <taxon>Malvales</taxon>
        <taxon>Malvaceae</taxon>
        <taxon>Grewioideae</taxon>
        <taxon>Apeibeae</taxon>
        <taxon>Corchorus</taxon>
    </lineage>
</organism>